<dbReference type="AlphaFoldDB" id="A0A9P0D0Q4"/>
<gene>
    <name evidence="1" type="ORF">PSYICH_LOCUS9971</name>
</gene>
<evidence type="ECO:0000313" key="2">
    <source>
        <dbReference type="Proteomes" id="UP001153636"/>
    </source>
</evidence>
<dbReference type="OrthoDB" id="7490920at2759"/>
<reference evidence="1" key="1">
    <citation type="submission" date="2022-01" db="EMBL/GenBank/DDBJ databases">
        <authorList>
            <person name="King R."/>
        </authorList>
    </citation>
    <scope>NUCLEOTIDE SEQUENCE</scope>
</reference>
<dbReference type="EMBL" id="OV651816">
    <property type="protein sequence ID" value="CAH1109928.1"/>
    <property type="molecule type" value="Genomic_DNA"/>
</dbReference>
<dbReference type="Proteomes" id="UP001153636">
    <property type="component" value="Chromosome 4"/>
</dbReference>
<organism evidence="1 2">
    <name type="scientific">Psylliodes chrysocephalus</name>
    <dbReference type="NCBI Taxonomy" id="3402493"/>
    <lineage>
        <taxon>Eukaryota</taxon>
        <taxon>Metazoa</taxon>
        <taxon>Ecdysozoa</taxon>
        <taxon>Arthropoda</taxon>
        <taxon>Hexapoda</taxon>
        <taxon>Insecta</taxon>
        <taxon>Pterygota</taxon>
        <taxon>Neoptera</taxon>
        <taxon>Endopterygota</taxon>
        <taxon>Coleoptera</taxon>
        <taxon>Polyphaga</taxon>
        <taxon>Cucujiformia</taxon>
        <taxon>Chrysomeloidea</taxon>
        <taxon>Chrysomelidae</taxon>
        <taxon>Galerucinae</taxon>
        <taxon>Alticini</taxon>
        <taxon>Psylliodes</taxon>
    </lineage>
</organism>
<name>A0A9P0D0Q4_9CUCU</name>
<evidence type="ECO:0000313" key="1">
    <source>
        <dbReference type="EMBL" id="CAH1109928.1"/>
    </source>
</evidence>
<accession>A0A9P0D0Q4</accession>
<sequence>MPFSVPMVWREPKGHVTDCYFSLTNIKGIGSKSQHTIKYFNLPSALRPVKHSEQLPIPKASEPCSLDAKLESTGSLSDVTETAKEITTHPLFDLPGCSTAPHLISQGELNDLV</sequence>
<proteinExistence type="predicted"/>
<keyword evidence="2" id="KW-1185">Reference proteome</keyword>
<protein>
    <submittedName>
        <fullName evidence="1">Uncharacterized protein</fullName>
    </submittedName>
</protein>